<dbReference type="Gene3D" id="3.30.160.380">
    <property type="entry name" value="Dicer dimerisation domain"/>
    <property type="match status" value="1"/>
</dbReference>
<dbReference type="PANTHER" id="PTHR14074">
    <property type="entry name" value="HELICASE WITH DEATH DOMAIN-RELATED"/>
    <property type="match status" value="1"/>
</dbReference>
<evidence type="ECO:0000313" key="9">
    <source>
        <dbReference type="EMBL" id="GMG14778.1"/>
    </source>
</evidence>
<dbReference type="PROSITE" id="PS51194">
    <property type="entry name" value="HELICASE_CTER"/>
    <property type="match status" value="1"/>
</dbReference>
<dbReference type="PROSITE" id="PS51327">
    <property type="entry name" value="DICER_DSRBF"/>
    <property type="match status" value="1"/>
</dbReference>
<feature type="region of interest" description="Disordered" evidence="5">
    <location>
        <begin position="17"/>
        <end position="40"/>
    </location>
</feature>
<sequence>MFDFPPISAAFRFDAPVSGSVSNPRSRAQTREKRGSEPAMQQVELRPFQREILELAREKNVVMVGETGIGKTFLAIALLSEQDYSGDKRAFFMAPTRQLVVQITAKIRQTSTLSVNAYCGSSADLWDAAQWERELRLTRVFVCTPEIVRNLLFKGYVTLSRMNLLVFDECHHVTKRHPYAQVIKMFNYEEGAVAMPRIFGTTACPTRHCAEKLHAEMKKVELDRSQIAQFAAAAPMIYETYPVQQPWSVNREGEADPANGSWVFENMEKELEEVKAVAVFEKLIKKGKSDAATDPAKLEKARKKFVQNCITIYKNLGPWCYYRFAELEINRLAIAASLLITVPGSMFGLDKDAVKTMLLLAGKRERCNFACSEKVKKVEEILRDQLFNEEATVEEVAGVELNNSDVSDSENEASGLSTSDTGEEQREGGSSARLGLQGIVFVNTRTECRVLSDYFNERFANVNDSEEPDNEELESNELDDAPVNQPFASILGRASRSDTASFQLPWMETTLKQFEAGSIRVLISTAVSVEGVDFPQCGLIVVMDRVGTARMLIQLKGRARHEDGIVYYLAEEGDLAHDVYYKQLVSEADVIDQLEFSREKVETIQQQPRSLAAQMMGVGDHKIEISSTGAVLDLDSSIACINQFCQSLPTRLFTVDVKRMYSISEERCGGKSMFTAELNLPIELELDTFRSDPMPSKAGARASAAFLACQRLLEQQLLDESLNSIYRSSKVKSSSNVRDLTYFLNRLHT</sequence>
<evidence type="ECO:0000256" key="3">
    <source>
        <dbReference type="ARBA" id="ARBA00022840"/>
    </source>
</evidence>
<dbReference type="Proteomes" id="UP001165121">
    <property type="component" value="Unassembled WGS sequence"/>
</dbReference>
<dbReference type="PROSITE" id="PS51192">
    <property type="entry name" value="HELICASE_ATP_BIND_1"/>
    <property type="match status" value="1"/>
</dbReference>
<name>A0A9W6YHP5_9STRA</name>
<dbReference type="OrthoDB" id="6513042at2759"/>
<comment type="similarity">
    <text evidence="4">Belongs to the helicase family. Dicer subfamily.</text>
</comment>
<dbReference type="InterPro" id="IPR001650">
    <property type="entry name" value="Helicase_C-like"/>
</dbReference>
<feature type="domain" description="Helicase C-terminal" evidence="7">
    <location>
        <begin position="417"/>
        <end position="612"/>
    </location>
</feature>
<dbReference type="InterPro" id="IPR005034">
    <property type="entry name" value="Dicer_dimerisation"/>
</dbReference>
<proteinExistence type="inferred from homology"/>
<evidence type="ECO:0000256" key="5">
    <source>
        <dbReference type="SAM" id="MobiDB-lite"/>
    </source>
</evidence>
<feature type="domain" description="Helicase ATP-binding" evidence="6">
    <location>
        <begin position="52"/>
        <end position="223"/>
    </location>
</feature>
<feature type="domain" description="Dicer dsRNA-binding fold" evidence="8">
    <location>
        <begin position="637"/>
        <end position="732"/>
    </location>
</feature>
<dbReference type="EMBL" id="BSXT01018856">
    <property type="protein sequence ID" value="GMG14778.1"/>
    <property type="molecule type" value="Genomic_DNA"/>
</dbReference>
<dbReference type="Pfam" id="PF00271">
    <property type="entry name" value="Helicase_C"/>
    <property type="match status" value="1"/>
</dbReference>
<evidence type="ECO:0000256" key="4">
    <source>
        <dbReference type="PROSITE-ProRule" id="PRU00657"/>
    </source>
</evidence>
<comment type="caution">
    <text evidence="9">The sequence shown here is derived from an EMBL/GenBank/DDBJ whole genome shotgun (WGS) entry which is preliminary data.</text>
</comment>
<evidence type="ECO:0000256" key="1">
    <source>
        <dbReference type="ARBA" id="ARBA00022741"/>
    </source>
</evidence>
<dbReference type="Gene3D" id="3.40.50.300">
    <property type="entry name" value="P-loop containing nucleotide triphosphate hydrolases"/>
    <property type="match status" value="2"/>
</dbReference>
<organism evidence="9 10">
    <name type="scientific">Phytophthora fragariaefolia</name>
    <dbReference type="NCBI Taxonomy" id="1490495"/>
    <lineage>
        <taxon>Eukaryota</taxon>
        <taxon>Sar</taxon>
        <taxon>Stramenopiles</taxon>
        <taxon>Oomycota</taxon>
        <taxon>Peronosporomycetes</taxon>
        <taxon>Peronosporales</taxon>
        <taxon>Peronosporaceae</taxon>
        <taxon>Phytophthora</taxon>
    </lineage>
</organism>
<protein>
    <submittedName>
        <fullName evidence="9">Unnamed protein product</fullName>
    </submittedName>
</protein>
<evidence type="ECO:0000259" key="7">
    <source>
        <dbReference type="PROSITE" id="PS51194"/>
    </source>
</evidence>
<feature type="region of interest" description="Disordered" evidence="5">
    <location>
        <begin position="400"/>
        <end position="431"/>
    </location>
</feature>
<dbReference type="PANTHER" id="PTHR14074:SF16">
    <property type="entry name" value="ANTIVIRAL INNATE IMMUNE RESPONSE RECEPTOR RIG-I"/>
    <property type="match status" value="1"/>
</dbReference>
<evidence type="ECO:0000256" key="2">
    <source>
        <dbReference type="ARBA" id="ARBA00022801"/>
    </source>
</evidence>
<gene>
    <name evidence="9" type="ORF">Pfra01_002921900</name>
</gene>
<dbReference type="GO" id="GO:0005524">
    <property type="term" value="F:ATP binding"/>
    <property type="evidence" value="ECO:0007669"/>
    <property type="project" value="UniProtKB-KW"/>
</dbReference>
<evidence type="ECO:0000259" key="8">
    <source>
        <dbReference type="PROSITE" id="PS51327"/>
    </source>
</evidence>
<dbReference type="InterPro" id="IPR011545">
    <property type="entry name" value="DEAD/DEAH_box_helicase_dom"/>
</dbReference>
<keyword evidence="4" id="KW-0694">RNA-binding</keyword>
<dbReference type="InterPro" id="IPR027417">
    <property type="entry name" value="P-loop_NTPase"/>
</dbReference>
<dbReference type="GO" id="GO:0005737">
    <property type="term" value="C:cytoplasm"/>
    <property type="evidence" value="ECO:0007669"/>
    <property type="project" value="TreeGrafter"/>
</dbReference>
<reference evidence="9" key="1">
    <citation type="submission" date="2023-04" db="EMBL/GenBank/DDBJ databases">
        <title>Phytophthora fragariaefolia NBRC 109709.</title>
        <authorList>
            <person name="Ichikawa N."/>
            <person name="Sato H."/>
            <person name="Tonouchi N."/>
        </authorList>
    </citation>
    <scope>NUCLEOTIDE SEQUENCE</scope>
    <source>
        <strain evidence="9">NBRC 109709</strain>
    </source>
</reference>
<dbReference type="InterPro" id="IPR014001">
    <property type="entry name" value="Helicase_ATP-bd"/>
</dbReference>
<feature type="compositionally biased region" description="Polar residues" evidence="5">
    <location>
        <begin position="401"/>
        <end position="420"/>
    </location>
</feature>
<dbReference type="Pfam" id="PF03368">
    <property type="entry name" value="Dicer_dimer"/>
    <property type="match status" value="1"/>
</dbReference>
<dbReference type="InterPro" id="IPR051363">
    <property type="entry name" value="RLR_Helicase"/>
</dbReference>
<evidence type="ECO:0000259" key="6">
    <source>
        <dbReference type="PROSITE" id="PS51192"/>
    </source>
</evidence>
<evidence type="ECO:0000313" key="10">
    <source>
        <dbReference type="Proteomes" id="UP001165121"/>
    </source>
</evidence>
<dbReference type="SMART" id="SM00490">
    <property type="entry name" value="HELICc"/>
    <property type="match status" value="1"/>
</dbReference>
<dbReference type="GO" id="GO:0003723">
    <property type="term" value="F:RNA binding"/>
    <property type="evidence" value="ECO:0007669"/>
    <property type="project" value="UniProtKB-UniRule"/>
</dbReference>
<dbReference type="SMART" id="SM00487">
    <property type="entry name" value="DEXDc"/>
    <property type="match status" value="1"/>
</dbReference>
<dbReference type="GO" id="GO:0016891">
    <property type="term" value="F:RNA endonuclease activity producing 5'-phosphomonoesters, hydrolytic mechanism"/>
    <property type="evidence" value="ECO:0007669"/>
    <property type="project" value="InterPro"/>
</dbReference>
<dbReference type="SUPFAM" id="SSF52540">
    <property type="entry name" value="P-loop containing nucleoside triphosphate hydrolases"/>
    <property type="match status" value="1"/>
</dbReference>
<keyword evidence="3" id="KW-0067">ATP-binding</keyword>
<keyword evidence="2" id="KW-0378">Hydrolase</keyword>
<accession>A0A9W6YHP5</accession>
<dbReference type="AlphaFoldDB" id="A0A9W6YHP5"/>
<dbReference type="Pfam" id="PF00270">
    <property type="entry name" value="DEAD"/>
    <property type="match status" value="1"/>
</dbReference>
<dbReference type="InterPro" id="IPR038248">
    <property type="entry name" value="Dicer_dimer_sf"/>
</dbReference>
<keyword evidence="10" id="KW-1185">Reference proteome</keyword>
<keyword evidence="1" id="KW-0547">Nucleotide-binding</keyword>